<feature type="transmembrane region" description="Helical" evidence="9">
    <location>
        <begin position="379"/>
        <end position="399"/>
    </location>
</feature>
<keyword evidence="11" id="KW-1185">Reference proteome</keyword>
<feature type="transmembrane region" description="Helical" evidence="9">
    <location>
        <begin position="405"/>
        <end position="423"/>
    </location>
</feature>
<reference evidence="10 11" key="2">
    <citation type="journal article" date="2013" name="J. Biotechnol.">
        <title>Complete genome sequence of the kirromycin producer Streptomyces collinus Tu 365 consisting of a linear chromosome and two linear plasmids.</title>
        <authorList>
            <person name="Ruckert C."/>
            <person name="Szczepanowski R."/>
            <person name="Albersmeier A."/>
            <person name="Goesmann A."/>
            <person name="Iftime D."/>
            <person name="Musiol E.M."/>
            <person name="Blin K."/>
            <person name="Wohlleben W."/>
            <person name="Puhler A."/>
            <person name="Kalinowski J."/>
            <person name="Weber T."/>
        </authorList>
    </citation>
    <scope>NUCLEOTIDE SEQUENCE [LARGE SCALE GENOMIC DNA]</scope>
    <source>
        <strain evidence="11">DSM 40733 / Tue 365</strain>
    </source>
</reference>
<feature type="transmembrane region" description="Helical" evidence="9">
    <location>
        <begin position="469"/>
        <end position="490"/>
    </location>
</feature>
<dbReference type="GO" id="GO:0005886">
    <property type="term" value="C:plasma membrane"/>
    <property type="evidence" value="ECO:0007669"/>
    <property type="project" value="UniProtKB-SubCell"/>
</dbReference>
<feature type="transmembrane region" description="Helical" evidence="9">
    <location>
        <begin position="346"/>
        <end position="367"/>
    </location>
</feature>
<evidence type="ECO:0000256" key="4">
    <source>
        <dbReference type="ARBA" id="ARBA00022692"/>
    </source>
</evidence>
<feature type="transmembrane region" description="Helical" evidence="9">
    <location>
        <begin position="156"/>
        <end position="174"/>
    </location>
</feature>
<organism evidence="10 11">
    <name type="scientific">Streptomyces collinus (strain DSM 40733 / Tue 365)</name>
    <dbReference type="NCBI Taxonomy" id="1214242"/>
    <lineage>
        <taxon>Bacteria</taxon>
        <taxon>Bacillati</taxon>
        <taxon>Actinomycetota</taxon>
        <taxon>Actinomycetes</taxon>
        <taxon>Kitasatosporales</taxon>
        <taxon>Streptomycetaceae</taxon>
        <taxon>Streptomyces</taxon>
    </lineage>
</organism>
<evidence type="ECO:0000313" key="11">
    <source>
        <dbReference type="Proteomes" id="UP000015423"/>
    </source>
</evidence>
<evidence type="ECO:0000256" key="6">
    <source>
        <dbReference type="ARBA" id="ARBA00023136"/>
    </source>
</evidence>
<evidence type="ECO:0000256" key="1">
    <source>
        <dbReference type="ARBA" id="ARBA00004651"/>
    </source>
</evidence>
<feature type="transmembrane region" description="Helical" evidence="9">
    <location>
        <begin position="435"/>
        <end position="457"/>
    </location>
</feature>
<dbReference type="eggNOG" id="COG2610">
    <property type="taxonomic scope" value="Bacteria"/>
</dbReference>
<feature type="region of interest" description="Disordered" evidence="8">
    <location>
        <begin position="236"/>
        <end position="269"/>
    </location>
</feature>
<feature type="transmembrane region" description="Helical" evidence="9">
    <location>
        <begin position="277"/>
        <end position="297"/>
    </location>
</feature>
<dbReference type="InterPro" id="IPR003474">
    <property type="entry name" value="Glcn_transporter"/>
</dbReference>
<dbReference type="STRING" id="1214242.B446_02715"/>
<dbReference type="AlphaFoldDB" id="S5VG57"/>
<dbReference type="GO" id="GO:0015128">
    <property type="term" value="F:gluconate transmembrane transporter activity"/>
    <property type="evidence" value="ECO:0007669"/>
    <property type="project" value="InterPro"/>
</dbReference>
<feature type="transmembrane region" description="Helical" evidence="9">
    <location>
        <begin position="20"/>
        <end position="38"/>
    </location>
</feature>
<dbReference type="PIRSF" id="PIRSF002746">
    <property type="entry name" value="Gluconate_transporter"/>
    <property type="match status" value="1"/>
</dbReference>
<evidence type="ECO:0000256" key="2">
    <source>
        <dbReference type="ARBA" id="ARBA00022448"/>
    </source>
</evidence>
<dbReference type="PANTHER" id="PTHR30354:SF22">
    <property type="entry name" value="HIGH-AFFINITY GLUCONATE TRANSPORTER"/>
    <property type="match status" value="1"/>
</dbReference>
<feature type="transmembrane region" description="Helical" evidence="9">
    <location>
        <begin position="195"/>
        <end position="218"/>
    </location>
</feature>
<proteinExistence type="inferred from homology"/>
<dbReference type="PATRIC" id="fig|1214242.5.peg.560"/>
<keyword evidence="2" id="KW-0813">Transport</keyword>
<keyword evidence="6 9" id="KW-0472">Membrane</keyword>
<evidence type="ECO:0000256" key="9">
    <source>
        <dbReference type="SAM" id="Phobius"/>
    </source>
</evidence>
<feature type="transmembrane region" description="Helical" evidence="9">
    <location>
        <begin position="75"/>
        <end position="96"/>
    </location>
</feature>
<sequence>MVRAAAGLSAADQTWTAEDTWLLVVVGVSIAVVVLLISWARIHPFLALTVSALTVSLLAGESAQKAIVSFTTGLGRITGSVGVLIILGAVLGRILADSGGIEQVVGTLTRVVRPERLPWALTLVAALIGLPMFFEVGFVMLMPLVLQLARQTNYPVLRAGMPVVAGLATVHALVPPHPGPLIAIQAVHAPVGLTMLYGLLVAVPCAIVAGPLFTAYIWPRVPAHVPESATAAFTTGPHGAGAAGHGSSSGHGSGSGPGPGSGADDAGAAVPHRPPSLAVTVGTILLPIVLMTLKAVYDSVPKSRGTLYAVVEFLGTPMIALLVTVFVSLFTFGYSLGFSRRHVQASLAGSFAPVAGVIVIVGAGGGYSQALQDTGVDRAVTLAAGHLHISLLLLAWLIAALMRTIVGSGTIATITAAGIVGPLSHGLPPAEASLLALALGSGAAFAGHVNDAAFWMAKEYFGTTIGGTLRTWTVSHTLLSLTSLGCLLLLDIVV</sequence>
<keyword evidence="3" id="KW-1003">Cell membrane</keyword>
<evidence type="ECO:0000313" key="10">
    <source>
        <dbReference type="EMBL" id="AGS67375.1"/>
    </source>
</evidence>
<keyword evidence="4 9" id="KW-0812">Transmembrane</keyword>
<dbReference type="HOGENOM" id="CLU_027949_0_0_11"/>
<dbReference type="RefSeq" id="WP_020937859.1">
    <property type="nucleotide sequence ID" value="NC_021985.1"/>
</dbReference>
<comment type="similarity">
    <text evidence="7">Belongs to the GntP permease family.</text>
</comment>
<dbReference type="EMBL" id="CP006259">
    <property type="protein sequence ID" value="AGS67375.1"/>
    <property type="molecule type" value="Genomic_DNA"/>
</dbReference>
<comment type="subcellular location">
    <subcellularLocation>
        <location evidence="1">Cell membrane</location>
        <topology evidence="1">Multi-pass membrane protein</topology>
    </subcellularLocation>
</comment>
<name>S5VG57_STRC3</name>
<evidence type="ECO:0000256" key="7">
    <source>
        <dbReference type="ARBA" id="ARBA00049663"/>
    </source>
</evidence>
<dbReference type="Pfam" id="PF02447">
    <property type="entry name" value="GntP_permease"/>
    <property type="match status" value="2"/>
</dbReference>
<evidence type="ECO:0000256" key="5">
    <source>
        <dbReference type="ARBA" id="ARBA00022989"/>
    </source>
</evidence>
<protein>
    <submittedName>
        <fullName evidence="10">Gluconate transporter</fullName>
    </submittedName>
</protein>
<evidence type="ECO:0000256" key="3">
    <source>
        <dbReference type="ARBA" id="ARBA00022475"/>
    </source>
</evidence>
<feature type="compositionally biased region" description="Gly residues" evidence="8">
    <location>
        <begin position="238"/>
        <end position="261"/>
    </location>
</feature>
<dbReference type="PANTHER" id="PTHR30354">
    <property type="entry name" value="GNT FAMILY GLUCONATE TRANSPORTER"/>
    <property type="match status" value="1"/>
</dbReference>
<feature type="transmembrane region" description="Helical" evidence="9">
    <location>
        <begin position="117"/>
        <end position="144"/>
    </location>
</feature>
<dbReference type="Proteomes" id="UP000015423">
    <property type="component" value="Chromosome"/>
</dbReference>
<evidence type="ECO:0000256" key="8">
    <source>
        <dbReference type="SAM" id="MobiDB-lite"/>
    </source>
</evidence>
<gene>
    <name evidence="10" type="ORF">B446_02715</name>
</gene>
<feature type="transmembrane region" description="Helical" evidence="9">
    <location>
        <begin position="309"/>
        <end position="334"/>
    </location>
</feature>
<keyword evidence="5 9" id="KW-1133">Transmembrane helix</keyword>
<reference evidence="11" key="1">
    <citation type="submission" date="2012-10" db="EMBL/GenBank/DDBJ databases">
        <title>The complete genome sequence of Streptomyces collinus Tu 365.</title>
        <authorList>
            <person name="Ruckert C."/>
            <person name="Szczepanowski R."/>
            <person name="Goesmann A."/>
            <person name="Pross E.K."/>
            <person name="Musiol E.M."/>
            <person name="Blin K."/>
            <person name="Wohlleben W."/>
            <person name="Puhler A."/>
            <person name="Weber T."/>
            <person name="Kalinowski J."/>
        </authorList>
    </citation>
    <scope>NUCLEOTIDE SEQUENCE [LARGE SCALE GENOMIC DNA]</scope>
    <source>
        <strain evidence="11">DSM 40733 / Tue 365</strain>
    </source>
</reference>
<accession>S5VG57</accession>
<dbReference type="KEGG" id="sci:B446_02715"/>